<protein>
    <recommendedName>
        <fullName evidence="3">Lipoprotein</fullName>
    </recommendedName>
</protein>
<gene>
    <name evidence="1" type="ordered locus">BHWA1_00764</name>
</gene>
<dbReference type="KEGG" id="bhy:BHWA1_00764"/>
<accession>A0A3B6VAM8</accession>
<evidence type="ECO:0000313" key="2">
    <source>
        <dbReference type="Proteomes" id="UP000001803"/>
    </source>
</evidence>
<dbReference type="Proteomes" id="UP000001803">
    <property type="component" value="Chromosome"/>
</dbReference>
<dbReference type="STRING" id="565034.BHWA1_00764"/>
<dbReference type="AlphaFoldDB" id="A0A3B6VAM8"/>
<organism evidence="1 2">
    <name type="scientific">Brachyspira hyodysenteriae (strain ATCC 49526 / WA1)</name>
    <dbReference type="NCBI Taxonomy" id="565034"/>
    <lineage>
        <taxon>Bacteria</taxon>
        <taxon>Pseudomonadati</taxon>
        <taxon>Spirochaetota</taxon>
        <taxon>Spirochaetia</taxon>
        <taxon>Brachyspirales</taxon>
        <taxon>Brachyspiraceae</taxon>
        <taxon>Brachyspira</taxon>
    </lineage>
</organism>
<reference evidence="1 2" key="1">
    <citation type="journal article" date="2009" name="PLoS ONE">
        <title>Genome sequence of the pathogenic intestinal spirochete Brachyspira hyodysenteriae reveals adaptations to its lifestyle in the porcine large intestine.</title>
        <authorList>
            <person name="Bellgard M.I."/>
            <person name="Wanchanthuek P."/>
            <person name="La T."/>
            <person name="Ryan K."/>
            <person name="Moolhuijzen P."/>
            <person name="Albertyn Z."/>
            <person name="Shaban B."/>
            <person name="Motro Y."/>
            <person name="Dunn D.S."/>
            <person name="Schibeci D."/>
            <person name="Hunter A."/>
            <person name="Barrero R."/>
            <person name="Phillips N.D."/>
            <person name="Hampson D.J."/>
        </authorList>
    </citation>
    <scope>NUCLEOTIDE SEQUENCE [LARGE SCALE GENOMIC DNA]</scope>
    <source>
        <strain evidence="2">ATCC 49526 / WA1</strain>
    </source>
</reference>
<sequence length="149" mass="17004">MNYFKFGGYMKYGYIIIIVLALFVSCKSAEKTVSINNNVNFNEGWVNENKFIATSIGYPNGYAVTKDEMETSAFNAALALSKVKIENAFAKELPNKKCENDELKNIVEKYIKVEYSSFVDDRYCQIKTTVEYNNLLGLLRDGNIKKMLN</sequence>
<proteinExistence type="predicted"/>
<dbReference type="PROSITE" id="PS51257">
    <property type="entry name" value="PROKAR_LIPOPROTEIN"/>
    <property type="match status" value="1"/>
</dbReference>
<evidence type="ECO:0008006" key="3">
    <source>
        <dbReference type="Google" id="ProtNLM"/>
    </source>
</evidence>
<evidence type="ECO:0000313" key="1">
    <source>
        <dbReference type="EMBL" id="ACN83257.1"/>
    </source>
</evidence>
<name>A0A3B6VAM8_BRAHW</name>
<keyword evidence="2" id="KW-1185">Reference proteome</keyword>
<dbReference type="EMBL" id="CP001357">
    <property type="protein sequence ID" value="ACN83257.1"/>
    <property type="molecule type" value="Genomic_DNA"/>
</dbReference>